<proteinExistence type="predicted"/>
<evidence type="ECO:0000313" key="1">
    <source>
        <dbReference type="EMBL" id="MCD7458899.1"/>
    </source>
</evidence>
<feature type="non-terminal residue" evidence="1">
    <location>
        <position position="83"/>
    </location>
</feature>
<keyword evidence="2" id="KW-1185">Reference proteome</keyword>
<organism evidence="1 2">
    <name type="scientific">Datura stramonium</name>
    <name type="common">Jimsonweed</name>
    <name type="synonym">Common thornapple</name>
    <dbReference type="NCBI Taxonomy" id="4076"/>
    <lineage>
        <taxon>Eukaryota</taxon>
        <taxon>Viridiplantae</taxon>
        <taxon>Streptophyta</taxon>
        <taxon>Embryophyta</taxon>
        <taxon>Tracheophyta</taxon>
        <taxon>Spermatophyta</taxon>
        <taxon>Magnoliopsida</taxon>
        <taxon>eudicotyledons</taxon>
        <taxon>Gunneridae</taxon>
        <taxon>Pentapetalae</taxon>
        <taxon>asterids</taxon>
        <taxon>lamiids</taxon>
        <taxon>Solanales</taxon>
        <taxon>Solanaceae</taxon>
        <taxon>Solanoideae</taxon>
        <taxon>Datureae</taxon>
        <taxon>Datura</taxon>
    </lineage>
</organism>
<sequence>MDSAKEKNQGFNKREKIHGFCKRKGTSSVEEDCKKYSQDIFTDAHQDLNHTSISSMVEIKSLGLPLRNQIEIKGIDLQPFSRP</sequence>
<name>A0ABS8SJE1_DATST</name>
<dbReference type="Proteomes" id="UP000823775">
    <property type="component" value="Unassembled WGS sequence"/>
</dbReference>
<accession>A0ABS8SJE1</accession>
<protein>
    <submittedName>
        <fullName evidence="1">Uncharacterized protein</fullName>
    </submittedName>
</protein>
<evidence type="ECO:0000313" key="2">
    <source>
        <dbReference type="Proteomes" id="UP000823775"/>
    </source>
</evidence>
<comment type="caution">
    <text evidence="1">The sequence shown here is derived from an EMBL/GenBank/DDBJ whole genome shotgun (WGS) entry which is preliminary data.</text>
</comment>
<gene>
    <name evidence="1" type="ORF">HAX54_039571</name>
</gene>
<reference evidence="1 2" key="1">
    <citation type="journal article" date="2021" name="BMC Genomics">
        <title>Datura genome reveals duplications of psychoactive alkaloid biosynthetic genes and high mutation rate following tissue culture.</title>
        <authorList>
            <person name="Rajewski A."/>
            <person name="Carter-House D."/>
            <person name="Stajich J."/>
            <person name="Litt A."/>
        </authorList>
    </citation>
    <scope>NUCLEOTIDE SEQUENCE [LARGE SCALE GENOMIC DNA]</scope>
    <source>
        <strain evidence="1">AR-01</strain>
    </source>
</reference>
<dbReference type="EMBL" id="JACEIK010000550">
    <property type="protein sequence ID" value="MCD7458899.1"/>
    <property type="molecule type" value="Genomic_DNA"/>
</dbReference>